<keyword evidence="3" id="KW-0614">Plasmid</keyword>
<dbReference type="EMBL" id="CP002787">
    <property type="protein sequence ID" value="AEF43024.1"/>
    <property type="molecule type" value="Genomic_DNA"/>
</dbReference>
<feature type="signal peptide" evidence="1">
    <location>
        <begin position="1"/>
        <end position="16"/>
    </location>
</feature>
<accession>F6ESA3</accession>
<dbReference type="Proteomes" id="UP000009235">
    <property type="component" value="Plasmid pAS9A-1"/>
</dbReference>
<dbReference type="SUPFAM" id="SSF52540">
    <property type="entry name" value="P-loop containing nucleoside triphosphate hydrolases"/>
    <property type="match status" value="1"/>
</dbReference>
<evidence type="ECO:0000313" key="4">
    <source>
        <dbReference type="Proteomes" id="UP000009235"/>
    </source>
</evidence>
<dbReference type="AlphaFoldDB" id="F6ESA3"/>
<dbReference type="Gene3D" id="3.40.50.300">
    <property type="entry name" value="P-loop containing nucleotide triphosphate hydrolases"/>
    <property type="match status" value="1"/>
</dbReference>
<dbReference type="InterPro" id="IPR050678">
    <property type="entry name" value="DNA_Partitioning_ATPase"/>
</dbReference>
<protein>
    <submittedName>
        <fullName evidence="3">Putative plasmid partitioning protein</fullName>
    </submittedName>
</protein>
<dbReference type="HOGENOM" id="CLU_037612_1_1_11"/>
<feature type="chain" id="PRO_5039636492" evidence="1">
    <location>
        <begin position="17"/>
        <end position="243"/>
    </location>
</feature>
<evidence type="ECO:0000313" key="3">
    <source>
        <dbReference type="EMBL" id="AEF43024.1"/>
    </source>
</evidence>
<name>F6ESA3_HOYSD</name>
<dbReference type="CDD" id="cd02042">
    <property type="entry name" value="ParAB_family"/>
    <property type="match status" value="1"/>
</dbReference>
<dbReference type="eggNOG" id="COG1192">
    <property type="taxonomic scope" value="Bacteria"/>
</dbReference>
<feature type="domain" description="AAA" evidence="2">
    <location>
        <begin position="2"/>
        <end position="165"/>
    </location>
</feature>
<gene>
    <name evidence="3" type="ordered locus">AS9A_P10007</name>
</gene>
<keyword evidence="4" id="KW-1185">Reference proteome</keyword>
<reference evidence="3 4" key="1">
    <citation type="journal article" date="2011" name="J. Bacteriol.">
        <title>Complete genome sequence of Amycolicicoccus subflavus DQS3-9A1T, an actinomycete isolated from crude oil-polluted soil.</title>
        <authorList>
            <person name="Cai M."/>
            <person name="Chen W.M."/>
            <person name="Nie Y."/>
            <person name="Chi C.Q."/>
            <person name="Wang Y.N."/>
            <person name="Tang Y.Q."/>
            <person name="Li G.Y."/>
            <person name="Wu X.L."/>
        </authorList>
    </citation>
    <scope>NUCLEOTIDE SEQUENCE [LARGE SCALE GENOMIC DNA]</scope>
    <source>
        <strain evidence="4">DSM 45089 / DQS3-9A1</strain>
        <plasmid evidence="3 4">pAS9A-1</plasmid>
    </source>
</reference>
<dbReference type="PANTHER" id="PTHR13696:SF96">
    <property type="entry name" value="COBQ_COBB_MIND_PARA NUCLEOTIDE BINDING DOMAIN-CONTAINING PROTEIN"/>
    <property type="match status" value="1"/>
</dbReference>
<geneLocation type="plasmid" evidence="3 4">
    <name>pAS9A-1</name>
</geneLocation>
<keyword evidence="1" id="KW-0732">Signal</keyword>
<dbReference type="PANTHER" id="PTHR13696">
    <property type="entry name" value="P-LOOP CONTAINING NUCLEOSIDE TRIPHOSPHATE HYDROLASE"/>
    <property type="match status" value="1"/>
</dbReference>
<evidence type="ECO:0000259" key="2">
    <source>
        <dbReference type="Pfam" id="PF13614"/>
    </source>
</evidence>
<evidence type="ECO:0000256" key="1">
    <source>
        <dbReference type="SAM" id="SignalP"/>
    </source>
</evidence>
<proteinExistence type="predicted"/>
<dbReference type="InterPro" id="IPR027417">
    <property type="entry name" value="P-loop_NTPase"/>
</dbReference>
<sequence>MGKTTVALGLASAASAAGISTLLIDLDPQGNATSCLGVDPADLEFTANDVLHADAKGVAADAIAPSKWDHISLIGSDLSLAERDGDQALGSEHRLRKALDTDVLGSFELVLIDCQPSVGKLVSNALIASDSVLIVTEPSVSASQGVANVMHTVDTVKELFNPALELLGVILNRVPPRSREAEFRTEELSSALGERLWSPHIPLRTVIAEAQGAREPIHAYGNRAADLISIFDVHLARIMNGGK</sequence>
<dbReference type="KEGG" id="asd:AS9A_P10007"/>
<dbReference type="InterPro" id="IPR025669">
    <property type="entry name" value="AAA_dom"/>
</dbReference>
<dbReference type="Pfam" id="PF13614">
    <property type="entry name" value="AAA_31"/>
    <property type="match status" value="1"/>
</dbReference>
<organism evidence="3 4">
    <name type="scientific">Hoyosella subflava (strain DSM 45089 / JCM 17490 / NBRC 109087 / DQS3-9A1)</name>
    <name type="common">Amycolicicoccus subflavus</name>
    <dbReference type="NCBI Taxonomy" id="443218"/>
    <lineage>
        <taxon>Bacteria</taxon>
        <taxon>Bacillati</taxon>
        <taxon>Actinomycetota</taxon>
        <taxon>Actinomycetes</taxon>
        <taxon>Mycobacteriales</taxon>
        <taxon>Hoyosellaceae</taxon>
        <taxon>Hoyosella</taxon>
    </lineage>
</organism>